<gene>
    <name evidence="1" type="ORF">MBOU_43420</name>
</gene>
<comment type="caution">
    <text evidence="1">The sequence shown here is derived from an EMBL/GenBank/DDBJ whole genome shotgun (WGS) entry which is preliminary data.</text>
</comment>
<name>A0A7I9YUC2_MYCBU</name>
<protein>
    <recommendedName>
        <fullName evidence="3">Fur family transcriptional regulator</fullName>
    </recommendedName>
</protein>
<proteinExistence type="predicted"/>
<evidence type="ECO:0000313" key="2">
    <source>
        <dbReference type="Proteomes" id="UP000465360"/>
    </source>
</evidence>
<reference evidence="1 2" key="1">
    <citation type="journal article" date="2019" name="Emerg. Microbes Infect.">
        <title>Comprehensive subspecies identification of 175 nontuberculous mycobacteria species based on 7547 genomic profiles.</title>
        <authorList>
            <person name="Matsumoto Y."/>
            <person name="Kinjo T."/>
            <person name="Motooka D."/>
            <person name="Nabeya D."/>
            <person name="Jung N."/>
            <person name="Uechi K."/>
            <person name="Horii T."/>
            <person name="Iida T."/>
            <person name="Fujita J."/>
            <person name="Nakamura S."/>
        </authorList>
    </citation>
    <scope>NUCLEOTIDE SEQUENCE [LARGE SCALE GENOMIC DNA]</scope>
    <source>
        <strain evidence="1 2">JCM 30725</strain>
    </source>
</reference>
<evidence type="ECO:0008006" key="3">
    <source>
        <dbReference type="Google" id="ProtNLM"/>
    </source>
</evidence>
<evidence type="ECO:0000313" key="1">
    <source>
        <dbReference type="EMBL" id="GFG92300.1"/>
    </source>
</evidence>
<dbReference type="EMBL" id="BLKZ01000001">
    <property type="protein sequence ID" value="GFG92300.1"/>
    <property type="molecule type" value="Genomic_DNA"/>
</dbReference>
<keyword evidence="2" id="KW-1185">Reference proteome</keyword>
<accession>A0A7I9YUC2</accession>
<organism evidence="1 2">
    <name type="scientific">Mycobacterium bourgelatii</name>
    <dbReference type="NCBI Taxonomy" id="1273442"/>
    <lineage>
        <taxon>Bacteria</taxon>
        <taxon>Bacillati</taxon>
        <taxon>Actinomycetota</taxon>
        <taxon>Actinomycetes</taxon>
        <taxon>Mycobacteriales</taxon>
        <taxon>Mycobacteriaceae</taxon>
        <taxon>Mycobacterium</taxon>
    </lineage>
</organism>
<sequence length="113" mass="12687">MKPDQLRIELLSILAAAEEPVTTTDARIAIARMLHAHDRPVVAEQVYRALVLLQRRGLVRRVDDSSSRGVRWELVVPFCEIPGPLRGYRQHPVQSVRTASCCGRTGPYSAERV</sequence>
<dbReference type="Proteomes" id="UP000465360">
    <property type="component" value="Unassembled WGS sequence"/>
</dbReference>
<dbReference type="AlphaFoldDB" id="A0A7I9YUC2"/>